<evidence type="ECO:0000256" key="1">
    <source>
        <dbReference type="ARBA" id="ARBA00023125"/>
    </source>
</evidence>
<feature type="DNA-binding region" description="H-T-H motif" evidence="2">
    <location>
        <begin position="34"/>
        <end position="53"/>
    </location>
</feature>
<feature type="domain" description="HTH tetR-type" evidence="3">
    <location>
        <begin position="11"/>
        <end position="71"/>
    </location>
</feature>
<evidence type="ECO:0000259" key="3">
    <source>
        <dbReference type="PROSITE" id="PS50977"/>
    </source>
</evidence>
<dbReference type="InterPro" id="IPR009057">
    <property type="entry name" value="Homeodomain-like_sf"/>
</dbReference>
<organism evidence="4 5">
    <name type="scientific">Streptomyces hesseae</name>
    <dbReference type="NCBI Taxonomy" id="3075519"/>
    <lineage>
        <taxon>Bacteria</taxon>
        <taxon>Bacillati</taxon>
        <taxon>Actinomycetota</taxon>
        <taxon>Actinomycetes</taxon>
        <taxon>Kitasatosporales</taxon>
        <taxon>Streptomycetaceae</taxon>
        <taxon>Streptomyces</taxon>
    </lineage>
</organism>
<dbReference type="SUPFAM" id="SSF46689">
    <property type="entry name" value="Homeodomain-like"/>
    <property type="match status" value="1"/>
</dbReference>
<accession>A0ABU2SP63</accession>
<dbReference type="Proteomes" id="UP001180531">
    <property type="component" value="Unassembled WGS sequence"/>
</dbReference>
<evidence type="ECO:0000256" key="2">
    <source>
        <dbReference type="PROSITE-ProRule" id="PRU00335"/>
    </source>
</evidence>
<gene>
    <name evidence="4" type="ORF">RM609_17080</name>
</gene>
<dbReference type="PANTHER" id="PTHR30055">
    <property type="entry name" value="HTH-TYPE TRANSCRIPTIONAL REGULATOR RUTR"/>
    <property type="match status" value="1"/>
</dbReference>
<name>A0ABU2SP63_9ACTN</name>
<dbReference type="EMBL" id="JAVRFI010000009">
    <property type="protein sequence ID" value="MDT0450778.1"/>
    <property type="molecule type" value="Genomic_DNA"/>
</dbReference>
<dbReference type="PRINTS" id="PR00455">
    <property type="entry name" value="HTHTETR"/>
</dbReference>
<keyword evidence="1 2" id="KW-0238">DNA-binding</keyword>
<dbReference type="RefSeq" id="WP_311611777.1">
    <property type="nucleotide sequence ID" value="NZ_JAVRFI010000009.1"/>
</dbReference>
<comment type="caution">
    <text evidence="4">The sequence shown here is derived from an EMBL/GenBank/DDBJ whole genome shotgun (WGS) entry which is preliminary data.</text>
</comment>
<sequence length="206" mass="22701">MTNPRRRLQPTERREQLIEVGARLFAARPYHDVLMEEVAEQAGISRALLYRYFPNKRVLFAAIYRQASDRLLAETPIDPAGSPLEQLSAGLDVHFDYFAANKNTVLAANAELTGDPVIQAIINDELAELRRRVLDATGLEDRARGVVSAALTSWLVFVRALCVEWLANETFSRTELHDMCVGALRGALGAVTDVGRLLGEADGPGN</sequence>
<keyword evidence="5" id="KW-1185">Reference proteome</keyword>
<protein>
    <submittedName>
        <fullName evidence="4">TetR/AcrR family transcriptional regulator</fullName>
    </submittedName>
</protein>
<evidence type="ECO:0000313" key="5">
    <source>
        <dbReference type="Proteomes" id="UP001180531"/>
    </source>
</evidence>
<dbReference type="InterPro" id="IPR050109">
    <property type="entry name" value="HTH-type_TetR-like_transc_reg"/>
</dbReference>
<dbReference type="Gene3D" id="1.10.357.10">
    <property type="entry name" value="Tetracycline Repressor, domain 2"/>
    <property type="match status" value="1"/>
</dbReference>
<dbReference type="Pfam" id="PF00440">
    <property type="entry name" value="TetR_N"/>
    <property type="match status" value="1"/>
</dbReference>
<dbReference type="PANTHER" id="PTHR30055:SF174">
    <property type="entry name" value="TRANSCRIPTIONAL REGULATORY PROTEIN (PROBABLY TETR-FAMILY)-RELATED"/>
    <property type="match status" value="1"/>
</dbReference>
<dbReference type="PROSITE" id="PS50977">
    <property type="entry name" value="HTH_TETR_2"/>
    <property type="match status" value="1"/>
</dbReference>
<proteinExistence type="predicted"/>
<reference evidence="4" key="1">
    <citation type="submission" date="2024-05" db="EMBL/GenBank/DDBJ databases">
        <title>30 novel species of actinomycetes from the DSMZ collection.</title>
        <authorList>
            <person name="Nouioui I."/>
        </authorList>
    </citation>
    <scope>NUCLEOTIDE SEQUENCE</scope>
    <source>
        <strain evidence="4">DSM 40473</strain>
    </source>
</reference>
<evidence type="ECO:0000313" key="4">
    <source>
        <dbReference type="EMBL" id="MDT0450778.1"/>
    </source>
</evidence>
<dbReference type="InterPro" id="IPR001647">
    <property type="entry name" value="HTH_TetR"/>
</dbReference>